<evidence type="ECO:0000256" key="1">
    <source>
        <dbReference type="SAM" id="MobiDB-lite"/>
    </source>
</evidence>
<accession>A0AAE0UA34</accession>
<keyword evidence="3" id="KW-1185">Reference proteome</keyword>
<feature type="region of interest" description="Disordered" evidence="1">
    <location>
        <begin position="354"/>
        <end position="394"/>
    </location>
</feature>
<dbReference type="AlphaFoldDB" id="A0AAE0UA34"/>
<organism evidence="2 3">
    <name type="scientific">Sordaria brevicollis</name>
    <dbReference type="NCBI Taxonomy" id="83679"/>
    <lineage>
        <taxon>Eukaryota</taxon>
        <taxon>Fungi</taxon>
        <taxon>Dikarya</taxon>
        <taxon>Ascomycota</taxon>
        <taxon>Pezizomycotina</taxon>
        <taxon>Sordariomycetes</taxon>
        <taxon>Sordariomycetidae</taxon>
        <taxon>Sordariales</taxon>
        <taxon>Sordariaceae</taxon>
        <taxon>Sordaria</taxon>
    </lineage>
</organism>
<dbReference type="EMBL" id="JAUTDP010000009">
    <property type="protein sequence ID" value="KAK3396606.1"/>
    <property type="molecule type" value="Genomic_DNA"/>
</dbReference>
<reference evidence="2" key="1">
    <citation type="journal article" date="2023" name="Mol. Phylogenet. Evol.">
        <title>Genome-scale phylogeny and comparative genomics of the fungal order Sordariales.</title>
        <authorList>
            <person name="Hensen N."/>
            <person name="Bonometti L."/>
            <person name="Westerberg I."/>
            <person name="Brannstrom I.O."/>
            <person name="Guillou S."/>
            <person name="Cros-Aarteil S."/>
            <person name="Calhoun S."/>
            <person name="Haridas S."/>
            <person name="Kuo A."/>
            <person name="Mondo S."/>
            <person name="Pangilinan J."/>
            <person name="Riley R."/>
            <person name="LaButti K."/>
            <person name="Andreopoulos B."/>
            <person name="Lipzen A."/>
            <person name="Chen C."/>
            <person name="Yan M."/>
            <person name="Daum C."/>
            <person name="Ng V."/>
            <person name="Clum A."/>
            <person name="Steindorff A."/>
            <person name="Ohm R.A."/>
            <person name="Martin F."/>
            <person name="Silar P."/>
            <person name="Natvig D.O."/>
            <person name="Lalanne C."/>
            <person name="Gautier V."/>
            <person name="Ament-Velasquez S.L."/>
            <person name="Kruys A."/>
            <person name="Hutchinson M.I."/>
            <person name="Powell A.J."/>
            <person name="Barry K."/>
            <person name="Miller A.N."/>
            <person name="Grigoriev I.V."/>
            <person name="Debuchy R."/>
            <person name="Gladieux P."/>
            <person name="Hiltunen Thoren M."/>
            <person name="Johannesson H."/>
        </authorList>
    </citation>
    <scope>NUCLEOTIDE SEQUENCE</scope>
    <source>
        <strain evidence="2">FGSC 1904</strain>
    </source>
</reference>
<evidence type="ECO:0000313" key="2">
    <source>
        <dbReference type="EMBL" id="KAK3396606.1"/>
    </source>
</evidence>
<proteinExistence type="predicted"/>
<gene>
    <name evidence="2" type="ORF">B0T20DRAFT_502053</name>
</gene>
<feature type="region of interest" description="Disordered" evidence="1">
    <location>
        <begin position="481"/>
        <end position="500"/>
    </location>
</feature>
<protein>
    <submittedName>
        <fullName evidence="2">Uncharacterized protein</fullName>
    </submittedName>
</protein>
<dbReference type="GO" id="GO:0003676">
    <property type="term" value="F:nucleic acid binding"/>
    <property type="evidence" value="ECO:0007669"/>
    <property type="project" value="InterPro"/>
</dbReference>
<name>A0AAE0UA34_SORBR</name>
<feature type="compositionally biased region" description="Basic and acidic residues" evidence="1">
    <location>
        <begin position="31"/>
        <end position="44"/>
    </location>
</feature>
<dbReference type="Proteomes" id="UP001281003">
    <property type="component" value="Unassembled WGS sequence"/>
</dbReference>
<comment type="caution">
    <text evidence="2">The sequence shown here is derived from an EMBL/GenBank/DDBJ whole genome shotgun (WGS) entry which is preliminary data.</text>
</comment>
<sequence length="529" mass="59379">MSELPGEPASEDMDPEQASATGASPAAMISEKQHNDVQQDRSVDDLPTQPRPYVHPDRRAEGRSPSPLADERMVLWQDENRGFKGLIDRNTDRQAYSIATALAAQRSPLVVDGQPQFVFFCDGSSAYRPRRAYKDGGYAVVFRDPYDTDKAVAAGASEAATAGFEDSREEDGIKVGDFTIRHWLSHKTYGANYVELAAIAQSLEEAIQRIDQHQPERSVVKVFTDSTAALVRIERSIANGDLVLGDTTNGRAIFFNRNRDIGTEPFVRLVIWQSHYLADRGCTVELHWLPRNTTLAHRLADHMAGLWKNAQCGKLFNQGYLPHHERDGLLDKLHAEVSSIRAKDPRLAFDLERQTGQKRKRRSTKNFILLDSDSDDEPLPLPHPKRQKQAPKVAINTPMQATGDFIPLESDSEDDPANQPRSRRAWWYKLMAKKELKKRLSAEKKAGNVQEDVPVPTQGFLNGEDYAFNFDSSTLPAYPVEREQGDNDADSSTHNRPGCPLCQADASNDLHPWMSGYTGLPSQWTLRRY</sequence>
<reference evidence="2" key="2">
    <citation type="submission" date="2023-07" db="EMBL/GenBank/DDBJ databases">
        <authorList>
            <consortium name="Lawrence Berkeley National Laboratory"/>
            <person name="Haridas S."/>
            <person name="Hensen N."/>
            <person name="Bonometti L."/>
            <person name="Westerberg I."/>
            <person name="Brannstrom I.O."/>
            <person name="Guillou S."/>
            <person name="Cros-Aarteil S."/>
            <person name="Calhoun S."/>
            <person name="Kuo A."/>
            <person name="Mondo S."/>
            <person name="Pangilinan J."/>
            <person name="Riley R."/>
            <person name="LaButti K."/>
            <person name="Andreopoulos B."/>
            <person name="Lipzen A."/>
            <person name="Chen C."/>
            <person name="Yanf M."/>
            <person name="Daum C."/>
            <person name="Ng V."/>
            <person name="Clum A."/>
            <person name="Steindorff A."/>
            <person name="Ohm R."/>
            <person name="Martin F."/>
            <person name="Silar P."/>
            <person name="Natvig D."/>
            <person name="Lalanne C."/>
            <person name="Gautier V."/>
            <person name="Ament-velasquez S.L."/>
            <person name="Kruys A."/>
            <person name="Hutchinson M.I."/>
            <person name="Powell A.J."/>
            <person name="Barry K."/>
            <person name="Miller A.N."/>
            <person name="Grigoriev I.V."/>
            <person name="Debuchy R."/>
            <person name="Gladieux P."/>
            <person name="Thoren M.H."/>
            <person name="Johannesson H."/>
        </authorList>
    </citation>
    <scope>NUCLEOTIDE SEQUENCE</scope>
    <source>
        <strain evidence="2">FGSC 1904</strain>
    </source>
</reference>
<evidence type="ECO:0000313" key="3">
    <source>
        <dbReference type="Proteomes" id="UP001281003"/>
    </source>
</evidence>
<feature type="region of interest" description="Disordered" evidence="1">
    <location>
        <begin position="1"/>
        <end position="70"/>
    </location>
</feature>
<dbReference type="InterPro" id="IPR036397">
    <property type="entry name" value="RNaseH_sf"/>
</dbReference>
<dbReference type="Gene3D" id="3.30.420.10">
    <property type="entry name" value="Ribonuclease H-like superfamily/Ribonuclease H"/>
    <property type="match status" value="1"/>
</dbReference>